<gene>
    <name evidence="2" type="ORF">Clopa_3064</name>
</gene>
<evidence type="ECO:0000313" key="3">
    <source>
        <dbReference type="Proteomes" id="UP000013523"/>
    </source>
</evidence>
<keyword evidence="3" id="KW-1185">Reference proteome</keyword>
<dbReference type="PATRIC" id="fig|86416.3.peg.3053"/>
<dbReference type="OrthoDB" id="6713581at2"/>
<dbReference type="HOGENOM" id="CLU_1101404_0_0_9"/>
<dbReference type="GO" id="GO:0016740">
    <property type="term" value="F:transferase activity"/>
    <property type="evidence" value="ECO:0007669"/>
    <property type="project" value="UniProtKB-KW"/>
</dbReference>
<dbReference type="KEGG" id="cpas:Clopa_3064"/>
<dbReference type="Pfam" id="PF00535">
    <property type="entry name" value="Glycos_transf_2"/>
    <property type="match status" value="1"/>
</dbReference>
<dbReference type="CDD" id="cd00761">
    <property type="entry name" value="Glyco_tranf_GTA_type"/>
    <property type="match status" value="1"/>
</dbReference>
<evidence type="ECO:0000259" key="1">
    <source>
        <dbReference type="Pfam" id="PF00535"/>
    </source>
</evidence>
<dbReference type="AlphaFoldDB" id="R4K869"/>
<dbReference type="RefSeq" id="WP_015616183.1">
    <property type="nucleotide sequence ID" value="NC_021182.1"/>
</dbReference>
<proteinExistence type="predicted"/>
<dbReference type="InterPro" id="IPR001173">
    <property type="entry name" value="Glyco_trans_2-like"/>
</dbReference>
<dbReference type="eggNOG" id="COG0463">
    <property type="taxonomic scope" value="Bacteria"/>
</dbReference>
<sequence length="252" mass="29702">MYYINEYRICINKVRNKLQYFHKPGVSIIMTTNKTKYLDNIYNNFMRINYAIKELIIVLNNNKIDKEYCNNKFKDFNNVRIFQIDENVTLGECLNFGVKQAKYDYIAKMDDDDYYGANYLLDSMNIFEYTDAQVTGKAAHFVYFEEFNILALNAPSIENKYTTSWLQGGTIVLKKSVFNEVKFGNVNLGEDTYLYECCNEKGIKMFAGDRYNFVYMKHKDMQDHTWKISSKQLLSECKIISDTSDFESYVVI</sequence>
<dbReference type="STRING" id="86416.Clopa_3064"/>
<dbReference type="InterPro" id="IPR029044">
    <property type="entry name" value="Nucleotide-diphossugar_trans"/>
</dbReference>
<dbReference type="SUPFAM" id="SSF53448">
    <property type="entry name" value="Nucleotide-diphospho-sugar transferases"/>
    <property type="match status" value="1"/>
</dbReference>
<name>R4K869_CLOPA</name>
<keyword evidence="2" id="KW-0808">Transferase</keyword>
<feature type="domain" description="Glycosyltransferase 2-like" evidence="1">
    <location>
        <begin position="28"/>
        <end position="136"/>
    </location>
</feature>
<accession>R4K869</accession>
<organism evidence="2 3">
    <name type="scientific">Clostridium pasteurianum BC1</name>
    <dbReference type="NCBI Taxonomy" id="86416"/>
    <lineage>
        <taxon>Bacteria</taxon>
        <taxon>Bacillati</taxon>
        <taxon>Bacillota</taxon>
        <taxon>Clostridia</taxon>
        <taxon>Eubacteriales</taxon>
        <taxon>Clostridiaceae</taxon>
        <taxon>Clostridium</taxon>
    </lineage>
</organism>
<evidence type="ECO:0000313" key="2">
    <source>
        <dbReference type="EMBL" id="AGK97891.1"/>
    </source>
</evidence>
<reference evidence="2 3" key="1">
    <citation type="submission" date="2012-01" db="EMBL/GenBank/DDBJ databases">
        <title>Complete sequence of chromosome of Clostridium pasteurianum BC1.</title>
        <authorList>
            <consortium name="US DOE Joint Genome Institute"/>
            <person name="Lucas S."/>
            <person name="Han J."/>
            <person name="Lapidus A."/>
            <person name="Cheng J.-F."/>
            <person name="Goodwin L."/>
            <person name="Pitluck S."/>
            <person name="Peters L."/>
            <person name="Mikhailova N."/>
            <person name="Teshima H."/>
            <person name="Detter J.C."/>
            <person name="Han C."/>
            <person name="Tapia R."/>
            <person name="Land M."/>
            <person name="Hauser L."/>
            <person name="Kyrpides N."/>
            <person name="Ivanova N."/>
            <person name="Pagani I."/>
            <person name="Dunn J."/>
            <person name="Taghavi S."/>
            <person name="Francis A."/>
            <person name="van der Lelie D."/>
            <person name="Woyke T."/>
        </authorList>
    </citation>
    <scope>NUCLEOTIDE SEQUENCE [LARGE SCALE GENOMIC DNA]</scope>
    <source>
        <strain evidence="2 3">BC1</strain>
    </source>
</reference>
<dbReference type="Proteomes" id="UP000013523">
    <property type="component" value="Chromosome"/>
</dbReference>
<dbReference type="Gene3D" id="3.90.550.10">
    <property type="entry name" value="Spore Coat Polysaccharide Biosynthesis Protein SpsA, Chain A"/>
    <property type="match status" value="1"/>
</dbReference>
<dbReference type="EMBL" id="CP003261">
    <property type="protein sequence ID" value="AGK97891.1"/>
    <property type="molecule type" value="Genomic_DNA"/>
</dbReference>
<protein>
    <submittedName>
        <fullName evidence="2">Glycosyl transferase</fullName>
    </submittedName>
</protein>